<reference evidence="2 3" key="1">
    <citation type="submission" date="2019-09" db="EMBL/GenBank/DDBJ databases">
        <title>In-depth cultivation of the pig gut microbiome towards novel bacterial diversity and tailored functional studies.</title>
        <authorList>
            <person name="Wylensek D."/>
            <person name="Hitch T.C.A."/>
            <person name="Clavel T."/>
        </authorList>
    </citation>
    <scope>NUCLEOTIDE SEQUENCE [LARGE SCALE GENOMIC DNA]</scope>
    <source>
        <strain evidence="2 3">WCA3-693-APC-4?</strain>
    </source>
</reference>
<dbReference type="Pfam" id="PF21537">
    <property type="entry name" value="DUF1980_C"/>
    <property type="match status" value="1"/>
</dbReference>
<keyword evidence="3" id="KW-1185">Reference proteome</keyword>
<dbReference type="RefSeq" id="WP_154439108.1">
    <property type="nucleotide sequence ID" value="NZ_JAHLPJ010000001.1"/>
</dbReference>
<evidence type="ECO:0000259" key="1">
    <source>
        <dbReference type="Pfam" id="PF21537"/>
    </source>
</evidence>
<comment type="caution">
    <text evidence="2">The sequence shown here is derived from an EMBL/GenBank/DDBJ whole genome shotgun (WGS) entry which is preliminary data.</text>
</comment>
<dbReference type="Proteomes" id="UP000469523">
    <property type="component" value="Unassembled WGS sequence"/>
</dbReference>
<dbReference type="AlphaFoldDB" id="A0A6N7XF37"/>
<proteinExistence type="predicted"/>
<gene>
    <name evidence="2" type="ORF">FYJ83_04260</name>
</gene>
<protein>
    <recommendedName>
        <fullName evidence="1">DUF1980 domain-containing protein</fullName>
    </recommendedName>
</protein>
<feature type="domain" description="DUF1980" evidence="1">
    <location>
        <begin position="57"/>
        <end position="175"/>
    </location>
</feature>
<name>A0A6N7XF37_9FIRM</name>
<sequence length="175" mass="20166">MKKYLIMIFVCLILLTGCKEQIQEDNSSDDISTIIQETDSQNDGIQHSTIDIPPSDMDIIEIKEKMFIAQTNDIYINSEDYLGKTIKYEGIFTSIYYDVNDTNYNFVIRYGPGCCGYDDNAGFEVVWSGEYPDENDWVEAIGVLEEYEEEGEVYLRLNLSSLTVLDTRGEEYVYQ</sequence>
<accession>A0A6N7XF37</accession>
<evidence type="ECO:0000313" key="3">
    <source>
        <dbReference type="Proteomes" id="UP000469523"/>
    </source>
</evidence>
<evidence type="ECO:0000313" key="2">
    <source>
        <dbReference type="EMBL" id="MSU00681.1"/>
    </source>
</evidence>
<dbReference type="PROSITE" id="PS51257">
    <property type="entry name" value="PROKAR_LIPOPROTEIN"/>
    <property type="match status" value="1"/>
</dbReference>
<dbReference type="InterPro" id="IPR048447">
    <property type="entry name" value="DUF1980_C"/>
</dbReference>
<organism evidence="2 3">
    <name type="scientific">Tissierella pigra</name>
    <dbReference type="NCBI Taxonomy" id="2607614"/>
    <lineage>
        <taxon>Bacteria</taxon>
        <taxon>Bacillati</taxon>
        <taxon>Bacillota</taxon>
        <taxon>Tissierellia</taxon>
        <taxon>Tissierellales</taxon>
        <taxon>Tissierellaceae</taxon>
        <taxon>Tissierella</taxon>
    </lineage>
</organism>
<dbReference type="EMBL" id="VUNQ01000006">
    <property type="protein sequence ID" value="MSU00681.1"/>
    <property type="molecule type" value="Genomic_DNA"/>
</dbReference>